<feature type="region of interest" description="Disordered" evidence="5">
    <location>
        <begin position="28"/>
        <end position="51"/>
    </location>
</feature>
<evidence type="ECO:0000313" key="9">
    <source>
        <dbReference type="Proteomes" id="UP001501102"/>
    </source>
</evidence>
<keyword evidence="4" id="KW-0788">Thiol protease</keyword>
<protein>
    <recommendedName>
        <fullName evidence="7">NlpC/P60 domain-containing protein</fullName>
    </recommendedName>
</protein>
<evidence type="ECO:0000256" key="1">
    <source>
        <dbReference type="ARBA" id="ARBA00007074"/>
    </source>
</evidence>
<evidence type="ECO:0000256" key="6">
    <source>
        <dbReference type="SAM" id="SignalP"/>
    </source>
</evidence>
<evidence type="ECO:0000256" key="4">
    <source>
        <dbReference type="ARBA" id="ARBA00022807"/>
    </source>
</evidence>
<evidence type="ECO:0000256" key="3">
    <source>
        <dbReference type="ARBA" id="ARBA00022801"/>
    </source>
</evidence>
<feature type="signal peptide" evidence="6">
    <location>
        <begin position="1"/>
        <end position="35"/>
    </location>
</feature>
<feature type="compositionally biased region" description="Basic and acidic residues" evidence="5">
    <location>
        <begin position="42"/>
        <end position="51"/>
    </location>
</feature>
<keyword evidence="3" id="KW-0378">Hydrolase</keyword>
<dbReference type="InterPro" id="IPR051794">
    <property type="entry name" value="PG_Endopeptidase_C40"/>
</dbReference>
<feature type="chain" id="PRO_5045557107" description="NlpC/P60 domain-containing protein" evidence="6">
    <location>
        <begin position="36"/>
        <end position="504"/>
    </location>
</feature>
<evidence type="ECO:0000256" key="2">
    <source>
        <dbReference type="ARBA" id="ARBA00022670"/>
    </source>
</evidence>
<dbReference type="InterPro" id="IPR038765">
    <property type="entry name" value="Papain-like_cys_pep_sf"/>
</dbReference>
<keyword evidence="2" id="KW-0645">Protease</keyword>
<comment type="caution">
    <text evidence="8">The sequence shown here is derived from an EMBL/GenBank/DDBJ whole genome shotgun (WGS) entry which is preliminary data.</text>
</comment>
<feature type="domain" description="NlpC/P60" evidence="7">
    <location>
        <begin position="252"/>
        <end position="371"/>
    </location>
</feature>
<dbReference type="SUPFAM" id="SSF54001">
    <property type="entry name" value="Cysteine proteinases"/>
    <property type="match status" value="1"/>
</dbReference>
<dbReference type="Gene3D" id="6.10.250.3150">
    <property type="match status" value="1"/>
</dbReference>
<dbReference type="PANTHER" id="PTHR47359:SF3">
    <property type="entry name" value="NLP_P60 DOMAIN-CONTAINING PROTEIN-RELATED"/>
    <property type="match status" value="1"/>
</dbReference>
<dbReference type="InterPro" id="IPR000064">
    <property type="entry name" value="NLP_P60_dom"/>
</dbReference>
<dbReference type="Proteomes" id="UP001501102">
    <property type="component" value="Unassembled WGS sequence"/>
</dbReference>
<evidence type="ECO:0000259" key="7">
    <source>
        <dbReference type="PROSITE" id="PS51935"/>
    </source>
</evidence>
<dbReference type="Pfam" id="PF00877">
    <property type="entry name" value="NLPC_P60"/>
    <property type="match status" value="1"/>
</dbReference>
<sequence>MASHRRPKQPSRTRVTVLTATAAAAVALSAQAASADPGAKPTKSEAKEKVDKFYEEAEQATEKFNGAKQKQEKLEKEVGELQDRVARGQEDLNKLRDGLGSVATAQYRSGSVDPSLQLLLSSDPESYLEKASTLNQVSAKQAETLKQISVKQRALKQQREEAAGKLADLESTRKALGEQKSAVQGKLAEARDVLNQLTEKERAELEAQEKAEAAKSAAKAKDQAKDSSSQDGNSKTGDGDSSTSTGKHVPASGRAGAALDAAASKIGSPYVWGATGPNSFDCSGLTSWAYAQAGVTLDRTSQDQANDGQRIYDQSQLQPGDLVIFYGDLHHVGVSTPATARCWHAPRTGTVVRYEAMGNMPFQVRRARRLTARPPRRSARSGESGAPPRRPCAPPMTCVLGGASGIPGPGAGARSLNRGVNTRRYCLPRGALPTRCLDGRGARSEGSTGSTWRPIAGSAHVRHTATLRGHLVLVAVPWPPTRGAADSLSRPAPRSRPPQLGPLA</sequence>
<proteinExistence type="inferred from homology"/>
<evidence type="ECO:0000256" key="5">
    <source>
        <dbReference type="SAM" id="MobiDB-lite"/>
    </source>
</evidence>
<evidence type="ECO:0000313" key="8">
    <source>
        <dbReference type="EMBL" id="GAA2922895.1"/>
    </source>
</evidence>
<feature type="compositionally biased region" description="Low complexity" evidence="5">
    <location>
        <begin position="226"/>
        <end position="253"/>
    </location>
</feature>
<dbReference type="Gene3D" id="3.90.1720.10">
    <property type="entry name" value="endopeptidase domain like (from Nostoc punctiforme)"/>
    <property type="match status" value="1"/>
</dbReference>
<feature type="region of interest" description="Disordered" evidence="5">
    <location>
        <begin position="480"/>
        <end position="504"/>
    </location>
</feature>
<organism evidence="8 9">
    <name type="scientific">Streptomyces thioluteus</name>
    <dbReference type="NCBI Taxonomy" id="66431"/>
    <lineage>
        <taxon>Bacteria</taxon>
        <taxon>Bacillati</taxon>
        <taxon>Actinomycetota</taxon>
        <taxon>Actinomycetes</taxon>
        <taxon>Kitasatosporales</taxon>
        <taxon>Streptomycetaceae</taxon>
        <taxon>Streptomyces</taxon>
    </lineage>
</organism>
<comment type="similarity">
    <text evidence="1">Belongs to the peptidase C40 family.</text>
</comment>
<feature type="region of interest" description="Disordered" evidence="5">
    <location>
        <begin position="204"/>
        <end position="253"/>
    </location>
</feature>
<feature type="compositionally biased region" description="Basic residues" evidence="5">
    <location>
        <begin position="369"/>
        <end position="379"/>
    </location>
</feature>
<gene>
    <name evidence="8" type="ORF">GCM10020221_18780</name>
</gene>
<accession>A0ABP6J8R0</accession>
<dbReference type="EMBL" id="BAAAXZ010000071">
    <property type="protein sequence ID" value="GAA2922895.1"/>
    <property type="molecule type" value="Genomic_DNA"/>
</dbReference>
<keyword evidence="9" id="KW-1185">Reference proteome</keyword>
<name>A0ABP6J8R0_STRTU</name>
<reference evidence="9" key="1">
    <citation type="journal article" date="2019" name="Int. J. Syst. Evol. Microbiol.">
        <title>The Global Catalogue of Microorganisms (GCM) 10K type strain sequencing project: providing services to taxonomists for standard genome sequencing and annotation.</title>
        <authorList>
            <consortium name="The Broad Institute Genomics Platform"/>
            <consortium name="The Broad Institute Genome Sequencing Center for Infectious Disease"/>
            <person name="Wu L."/>
            <person name="Ma J."/>
        </authorList>
    </citation>
    <scope>NUCLEOTIDE SEQUENCE [LARGE SCALE GENOMIC DNA]</scope>
    <source>
        <strain evidence="9">JCM 4087</strain>
    </source>
</reference>
<dbReference type="PROSITE" id="PS51935">
    <property type="entry name" value="NLPC_P60"/>
    <property type="match status" value="1"/>
</dbReference>
<dbReference type="PANTHER" id="PTHR47359">
    <property type="entry name" value="PEPTIDOGLYCAN DL-ENDOPEPTIDASE CWLO"/>
    <property type="match status" value="1"/>
</dbReference>
<keyword evidence="6" id="KW-0732">Signal</keyword>
<feature type="compositionally biased region" description="Pro residues" evidence="5">
    <location>
        <begin position="494"/>
        <end position="504"/>
    </location>
</feature>
<feature type="region of interest" description="Disordered" evidence="5">
    <location>
        <begin position="369"/>
        <end position="396"/>
    </location>
</feature>
<feature type="compositionally biased region" description="Basic and acidic residues" evidence="5">
    <location>
        <begin position="204"/>
        <end position="225"/>
    </location>
</feature>